<dbReference type="Proteomes" id="UP001500827">
    <property type="component" value="Unassembled WGS sequence"/>
</dbReference>
<evidence type="ECO:0000313" key="2">
    <source>
        <dbReference type="Proteomes" id="UP001500827"/>
    </source>
</evidence>
<comment type="caution">
    <text evidence="1">The sequence shown here is derived from an EMBL/GenBank/DDBJ whole genome shotgun (WGS) entry which is preliminary data.</text>
</comment>
<evidence type="ECO:0000313" key="1">
    <source>
        <dbReference type="EMBL" id="GAA3900574.1"/>
    </source>
</evidence>
<protein>
    <submittedName>
        <fullName evidence="1">Uncharacterized protein</fullName>
    </submittedName>
</protein>
<accession>A0ABP7LHB3</accession>
<sequence length="73" mass="8030">MERDSGQEAERLAKIRKTEGANERLVAFFDRPAFGRVHALSPCHTAVRFAYPTIVACDTALGDKVVEVEDPGI</sequence>
<name>A0ABP7LHB3_9SPHN</name>
<dbReference type="EMBL" id="BAABBM010000001">
    <property type="protein sequence ID" value="GAA3900574.1"/>
    <property type="molecule type" value="Genomic_DNA"/>
</dbReference>
<reference evidence="2" key="1">
    <citation type="journal article" date="2019" name="Int. J. Syst. Evol. Microbiol.">
        <title>The Global Catalogue of Microorganisms (GCM) 10K type strain sequencing project: providing services to taxonomists for standard genome sequencing and annotation.</title>
        <authorList>
            <consortium name="The Broad Institute Genomics Platform"/>
            <consortium name="The Broad Institute Genome Sequencing Center for Infectious Disease"/>
            <person name="Wu L."/>
            <person name="Ma J."/>
        </authorList>
    </citation>
    <scope>NUCLEOTIDE SEQUENCE [LARGE SCALE GENOMIC DNA]</scope>
    <source>
        <strain evidence="2">JCM 17543</strain>
    </source>
</reference>
<proteinExistence type="predicted"/>
<organism evidence="1 2">
    <name type="scientific">Sphingomonas limnosediminicola</name>
    <dbReference type="NCBI Taxonomy" id="940133"/>
    <lineage>
        <taxon>Bacteria</taxon>
        <taxon>Pseudomonadati</taxon>
        <taxon>Pseudomonadota</taxon>
        <taxon>Alphaproteobacteria</taxon>
        <taxon>Sphingomonadales</taxon>
        <taxon>Sphingomonadaceae</taxon>
        <taxon>Sphingomonas</taxon>
    </lineage>
</organism>
<keyword evidence="2" id="KW-1185">Reference proteome</keyword>
<gene>
    <name evidence="1" type="ORF">GCM10022276_19240</name>
</gene>